<dbReference type="Proteomes" id="UP000043437">
    <property type="component" value="Unassembled WGS sequence"/>
</dbReference>
<gene>
    <name evidence="1" type="ORF">HAL07_13350</name>
</gene>
<accession>A0A0K2Y6W2</accession>
<reference evidence="2" key="1">
    <citation type="submission" date="2014-12" db="EMBL/GenBank/DDBJ databases">
        <authorList>
            <person name="Jaenicke S."/>
        </authorList>
    </citation>
    <scope>NUCLEOTIDE SEQUENCE [LARGE SCALE GENOMIC DNA]</scope>
</reference>
<evidence type="ECO:0000313" key="1">
    <source>
        <dbReference type="EMBL" id="CRF52870.1"/>
    </source>
</evidence>
<name>A0A0K2Y6W2_9HELI</name>
<dbReference type="AlphaFoldDB" id="A0A0K2Y6W2"/>
<sequence>MRIRLSSRVKAPLRPLGVDAALLRYITKSLNPFDFYNIRD</sequence>
<organism evidence="1 2">
    <name type="scientific">Helicobacter ailurogastricus</name>
    <dbReference type="NCBI Taxonomy" id="1578720"/>
    <lineage>
        <taxon>Bacteria</taxon>
        <taxon>Pseudomonadati</taxon>
        <taxon>Campylobacterota</taxon>
        <taxon>Epsilonproteobacteria</taxon>
        <taxon>Campylobacterales</taxon>
        <taxon>Helicobacteraceae</taxon>
        <taxon>Helicobacter</taxon>
    </lineage>
</organism>
<proteinExistence type="predicted"/>
<evidence type="ECO:0000313" key="2">
    <source>
        <dbReference type="Proteomes" id="UP000043437"/>
    </source>
</evidence>
<protein>
    <submittedName>
        <fullName evidence="1">Uncharacterized protein</fullName>
    </submittedName>
</protein>
<dbReference type="EMBL" id="CDMG01000009">
    <property type="protein sequence ID" value="CRF52870.1"/>
    <property type="molecule type" value="Genomic_DNA"/>
</dbReference>